<proteinExistence type="predicted"/>
<evidence type="ECO:0000256" key="1">
    <source>
        <dbReference type="SAM" id="Phobius"/>
    </source>
</evidence>
<sequence>MQLSILKKQLFWGIKVWQLLLFYFVYAIFACQYWLAIYFTSSGNANIWREAIIDYLLLKALLTMPLWWLYFVQLKKKSLISKILMHLFTGPIWVACWFFSYRLIQDLRGSGYLRGDGKWWDVYIPGLVYCLQFSVFHVYDFYLQTQQQKEKEKQLLQAAYNSEVNALKAQIQPHFLFNTLNSISASVPKEMEHTRELIAKLADTFRYSLQASEHEFISLQQELDFTKVTLDLEQERLKKRLQIVYNIDDTLLQTKVPPMLLQPITENAIKHGIAPSMDGGCITISIQKIDGKIHICISDTGVGYDGALNSQLFQKGIGLRNTNMRLEKLYGEKIAIEHNQPSGLKFSFNIPL</sequence>
<dbReference type="PANTHER" id="PTHR34220:SF7">
    <property type="entry name" value="SENSOR HISTIDINE KINASE YPDA"/>
    <property type="match status" value="1"/>
</dbReference>
<keyword evidence="1" id="KW-1133">Transmembrane helix</keyword>
<dbReference type="EMBL" id="JBHSDC010000002">
    <property type="protein sequence ID" value="MFC4230372.1"/>
    <property type="molecule type" value="Genomic_DNA"/>
</dbReference>
<keyword evidence="3" id="KW-0808">Transferase</keyword>
<keyword evidence="3" id="KW-0418">Kinase</keyword>
<name>A0ABV8PQJ7_9BACT</name>
<dbReference type="Pfam" id="PF06580">
    <property type="entry name" value="His_kinase"/>
    <property type="match status" value="1"/>
</dbReference>
<keyword evidence="1" id="KW-0472">Membrane</keyword>
<evidence type="ECO:0000259" key="2">
    <source>
        <dbReference type="PROSITE" id="PS50109"/>
    </source>
</evidence>
<dbReference type="PROSITE" id="PS51257">
    <property type="entry name" value="PROKAR_LIPOPROTEIN"/>
    <property type="match status" value="1"/>
</dbReference>
<dbReference type="Proteomes" id="UP001595906">
    <property type="component" value="Unassembled WGS sequence"/>
</dbReference>
<comment type="caution">
    <text evidence="3">The sequence shown here is derived from an EMBL/GenBank/DDBJ whole genome shotgun (WGS) entry which is preliminary data.</text>
</comment>
<reference evidence="4" key="1">
    <citation type="journal article" date="2019" name="Int. J. Syst. Evol. Microbiol.">
        <title>The Global Catalogue of Microorganisms (GCM) 10K type strain sequencing project: providing services to taxonomists for standard genome sequencing and annotation.</title>
        <authorList>
            <consortium name="The Broad Institute Genomics Platform"/>
            <consortium name="The Broad Institute Genome Sequencing Center for Infectious Disease"/>
            <person name="Wu L."/>
            <person name="Ma J."/>
        </authorList>
    </citation>
    <scope>NUCLEOTIDE SEQUENCE [LARGE SCALE GENOMIC DNA]</scope>
    <source>
        <strain evidence="4">CECT 8010</strain>
    </source>
</reference>
<dbReference type="InterPro" id="IPR005467">
    <property type="entry name" value="His_kinase_dom"/>
</dbReference>
<keyword evidence="4" id="KW-1185">Reference proteome</keyword>
<dbReference type="PROSITE" id="PS50109">
    <property type="entry name" value="HIS_KIN"/>
    <property type="match status" value="1"/>
</dbReference>
<dbReference type="SMART" id="SM00387">
    <property type="entry name" value="HATPase_c"/>
    <property type="match status" value="1"/>
</dbReference>
<dbReference type="InterPro" id="IPR010559">
    <property type="entry name" value="Sig_transdc_His_kin_internal"/>
</dbReference>
<dbReference type="InterPro" id="IPR036890">
    <property type="entry name" value="HATPase_C_sf"/>
</dbReference>
<keyword evidence="1" id="KW-0812">Transmembrane</keyword>
<dbReference type="InterPro" id="IPR003594">
    <property type="entry name" value="HATPase_dom"/>
</dbReference>
<dbReference type="RefSeq" id="WP_379011486.1">
    <property type="nucleotide sequence ID" value="NZ_JBHSDC010000002.1"/>
</dbReference>
<dbReference type="SUPFAM" id="SSF55874">
    <property type="entry name" value="ATPase domain of HSP90 chaperone/DNA topoisomerase II/histidine kinase"/>
    <property type="match status" value="1"/>
</dbReference>
<feature type="transmembrane region" description="Helical" evidence="1">
    <location>
        <begin position="124"/>
        <end position="143"/>
    </location>
</feature>
<feature type="transmembrane region" description="Helical" evidence="1">
    <location>
        <begin position="83"/>
        <end position="104"/>
    </location>
</feature>
<dbReference type="GO" id="GO:0004673">
    <property type="term" value="F:protein histidine kinase activity"/>
    <property type="evidence" value="ECO:0007669"/>
    <property type="project" value="UniProtKB-EC"/>
</dbReference>
<dbReference type="Gene3D" id="3.30.565.10">
    <property type="entry name" value="Histidine kinase-like ATPase, C-terminal domain"/>
    <property type="match status" value="1"/>
</dbReference>
<feature type="transmembrane region" description="Helical" evidence="1">
    <location>
        <begin position="52"/>
        <end position="71"/>
    </location>
</feature>
<evidence type="ECO:0000313" key="3">
    <source>
        <dbReference type="EMBL" id="MFC4230372.1"/>
    </source>
</evidence>
<feature type="domain" description="Histidine kinase" evidence="2">
    <location>
        <begin position="171"/>
        <end position="352"/>
    </location>
</feature>
<accession>A0ABV8PQJ7</accession>
<protein>
    <submittedName>
        <fullName evidence="3">Sensor histidine kinase</fullName>
        <ecNumber evidence="3">2.7.13.3</ecNumber>
    </submittedName>
</protein>
<dbReference type="Pfam" id="PF02518">
    <property type="entry name" value="HATPase_c"/>
    <property type="match status" value="1"/>
</dbReference>
<dbReference type="InterPro" id="IPR050640">
    <property type="entry name" value="Bact_2-comp_sensor_kinase"/>
</dbReference>
<dbReference type="PANTHER" id="PTHR34220">
    <property type="entry name" value="SENSOR HISTIDINE KINASE YPDA"/>
    <property type="match status" value="1"/>
</dbReference>
<dbReference type="EC" id="2.7.13.3" evidence="3"/>
<gene>
    <name evidence="3" type="ORF">ACFOW1_00615</name>
</gene>
<organism evidence="3 4">
    <name type="scientific">Parasediminibacterium paludis</name>
    <dbReference type="NCBI Taxonomy" id="908966"/>
    <lineage>
        <taxon>Bacteria</taxon>
        <taxon>Pseudomonadati</taxon>
        <taxon>Bacteroidota</taxon>
        <taxon>Chitinophagia</taxon>
        <taxon>Chitinophagales</taxon>
        <taxon>Chitinophagaceae</taxon>
        <taxon>Parasediminibacterium</taxon>
    </lineage>
</organism>
<feature type="transmembrane region" description="Helical" evidence="1">
    <location>
        <begin position="20"/>
        <end position="40"/>
    </location>
</feature>
<evidence type="ECO:0000313" key="4">
    <source>
        <dbReference type="Proteomes" id="UP001595906"/>
    </source>
</evidence>